<protein>
    <submittedName>
        <fullName evidence="1">Uncharacterized protein</fullName>
    </submittedName>
</protein>
<reference evidence="1" key="1">
    <citation type="submission" date="2020-12" db="EMBL/GenBank/DDBJ databases">
        <title>Enhanced detection system for hospital associated transmission using whole genome sequencing surveillance.</title>
        <authorList>
            <person name="Harrison L.H."/>
            <person name="Van Tyne D."/>
            <person name="Marsh J.W."/>
            <person name="Griffith M.P."/>
            <person name="Snyder D.J."/>
            <person name="Cooper V.S."/>
            <person name="Mustapha M."/>
        </authorList>
    </citation>
    <scope>NUCLEOTIDE SEQUENCE</scope>
    <source>
        <strain evidence="1">PSB00042</strain>
    </source>
</reference>
<dbReference type="EMBL" id="JAEHTE010000023">
    <property type="protein sequence ID" value="MBI6885810.1"/>
    <property type="molecule type" value="Genomic_DNA"/>
</dbReference>
<accession>A0A8I1EFN7</accession>
<proteinExistence type="predicted"/>
<comment type="caution">
    <text evidence="1">The sequence shown here is derived from an EMBL/GenBank/DDBJ whole genome shotgun (WGS) entry which is preliminary data.</text>
</comment>
<dbReference type="Proteomes" id="UP000637061">
    <property type="component" value="Unassembled WGS sequence"/>
</dbReference>
<evidence type="ECO:0000313" key="2">
    <source>
        <dbReference type="Proteomes" id="UP000637061"/>
    </source>
</evidence>
<dbReference type="AlphaFoldDB" id="A0A8I1EFN7"/>
<dbReference type="RefSeq" id="WP_198747737.1">
    <property type="nucleotide sequence ID" value="NZ_JAEHTE010000023.1"/>
</dbReference>
<organism evidence="1 2">
    <name type="scientific">Pseudomonas putida</name>
    <name type="common">Arthrobacter siderocapsulatus</name>
    <dbReference type="NCBI Taxonomy" id="303"/>
    <lineage>
        <taxon>Bacteria</taxon>
        <taxon>Pseudomonadati</taxon>
        <taxon>Pseudomonadota</taxon>
        <taxon>Gammaproteobacteria</taxon>
        <taxon>Pseudomonadales</taxon>
        <taxon>Pseudomonadaceae</taxon>
        <taxon>Pseudomonas</taxon>
    </lineage>
</organism>
<sequence length="166" mass="18915">MHEFKHMPTSREVEAFVKALTGEEGFSTSEMAQILNLNAVAWRMWCDARNFTISEVLVGKEVSLDVSSDDVDFDRRIFGKVSSVSDTGDSFIILVEEESRNFDHTQAEYDQKIGEVVWRYFDRMSDPCELSDPAETILGQFVSEVEPLIDQSIELKKTLANPPKDR</sequence>
<name>A0A8I1EFN7_PSEPU</name>
<evidence type="ECO:0000313" key="1">
    <source>
        <dbReference type="EMBL" id="MBI6885810.1"/>
    </source>
</evidence>
<gene>
    <name evidence="1" type="ORF">JEU22_18035</name>
</gene>